<keyword evidence="1" id="KW-0812">Transmembrane</keyword>
<keyword evidence="1" id="KW-0472">Membrane</keyword>
<sequence length="209" mass="23794">MFAASTTAFLYSYRFIHGVFFGKRMPSLKNIKEAPFVNILSSTILMLALLFIGMFPGWVVDFFSPAIKFLGFKVMVHTFGTLSTPLGNFIGFLVGIVFIIAGLFATIVSLFFSRKMRVSSIDTYSSGEALTEETPYHYSSNFYLFIQRDFSGFLRLSARKFYFSIARFIENSAQGLRRIYTGNGQVYIWYVIIVWIGLIIGFLYKGGFK</sequence>
<evidence type="ECO:0000313" key="2">
    <source>
        <dbReference type="EMBL" id="HHE04728.1"/>
    </source>
</evidence>
<reference evidence="2" key="1">
    <citation type="journal article" date="2020" name="mSystems">
        <title>Genome- and Community-Level Interaction Insights into Carbon Utilization and Element Cycling Functions of Hydrothermarchaeota in Hydrothermal Sediment.</title>
        <authorList>
            <person name="Zhou Z."/>
            <person name="Liu Y."/>
            <person name="Xu W."/>
            <person name="Pan J."/>
            <person name="Luo Z.H."/>
            <person name="Li M."/>
        </authorList>
    </citation>
    <scope>NUCLEOTIDE SEQUENCE [LARGE SCALE GENOMIC DNA]</scope>
    <source>
        <strain evidence="2">HyVt-74</strain>
    </source>
</reference>
<protein>
    <recommendedName>
        <fullName evidence="3">NADH:quinone oxidoreductase/Mrp antiporter membrane subunit domain-containing protein</fullName>
    </recommendedName>
</protein>
<comment type="caution">
    <text evidence="2">The sequence shown here is derived from an EMBL/GenBank/DDBJ whole genome shotgun (WGS) entry which is preliminary data.</text>
</comment>
<dbReference type="EMBL" id="DRTB01000110">
    <property type="protein sequence ID" value="HHE04728.1"/>
    <property type="molecule type" value="Genomic_DNA"/>
</dbReference>
<proteinExistence type="predicted"/>
<dbReference type="Proteomes" id="UP000886110">
    <property type="component" value="Unassembled WGS sequence"/>
</dbReference>
<evidence type="ECO:0008006" key="3">
    <source>
        <dbReference type="Google" id="ProtNLM"/>
    </source>
</evidence>
<accession>A0A7C5H8W3</accession>
<evidence type="ECO:0000256" key="1">
    <source>
        <dbReference type="SAM" id="Phobius"/>
    </source>
</evidence>
<dbReference type="AlphaFoldDB" id="A0A7C5H8W3"/>
<keyword evidence="1" id="KW-1133">Transmembrane helix</keyword>
<feature type="transmembrane region" description="Helical" evidence="1">
    <location>
        <begin position="34"/>
        <end position="55"/>
    </location>
</feature>
<feature type="transmembrane region" description="Helical" evidence="1">
    <location>
        <begin position="89"/>
        <end position="112"/>
    </location>
</feature>
<gene>
    <name evidence="2" type="ORF">ENL19_01540</name>
</gene>
<name>A0A7C5H8W3_UNCW3</name>
<organism evidence="2">
    <name type="scientific">candidate division WOR-3 bacterium</name>
    <dbReference type="NCBI Taxonomy" id="2052148"/>
    <lineage>
        <taxon>Bacteria</taxon>
        <taxon>Bacteria division WOR-3</taxon>
    </lineage>
</organism>
<feature type="transmembrane region" description="Helical" evidence="1">
    <location>
        <begin position="186"/>
        <end position="204"/>
    </location>
</feature>